<dbReference type="CDD" id="cd12148">
    <property type="entry name" value="fungal_TF_MHR"/>
    <property type="match status" value="1"/>
</dbReference>
<feature type="domain" description="Zn(2)-C6 fungal-type" evidence="6">
    <location>
        <begin position="34"/>
        <end position="61"/>
    </location>
</feature>
<dbReference type="SMART" id="SM00066">
    <property type="entry name" value="GAL4"/>
    <property type="match status" value="1"/>
</dbReference>
<reference evidence="7" key="1">
    <citation type="journal article" date="2020" name="Stud. Mycol.">
        <title>101 Dothideomycetes genomes: a test case for predicting lifestyles and emergence of pathogens.</title>
        <authorList>
            <person name="Haridas S."/>
            <person name="Albert R."/>
            <person name="Binder M."/>
            <person name="Bloem J."/>
            <person name="Labutti K."/>
            <person name="Salamov A."/>
            <person name="Andreopoulos B."/>
            <person name="Baker S."/>
            <person name="Barry K."/>
            <person name="Bills G."/>
            <person name="Bluhm B."/>
            <person name="Cannon C."/>
            <person name="Castanera R."/>
            <person name="Culley D."/>
            <person name="Daum C."/>
            <person name="Ezra D."/>
            <person name="Gonzalez J."/>
            <person name="Henrissat B."/>
            <person name="Kuo A."/>
            <person name="Liang C."/>
            <person name="Lipzen A."/>
            <person name="Lutzoni F."/>
            <person name="Magnuson J."/>
            <person name="Mondo S."/>
            <person name="Nolan M."/>
            <person name="Ohm R."/>
            <person name="Pangilinan J."/>
            <person name="Park H.-J."/>
            <person name="Ramirez L."/>
            <person name="Alfaro M."/>
            <person name="Sun H."/>
            <person name="Tritt A."/>
            <person name="Yoshinaga Y."/>
            <person name="Zwiers L.-H."/>
            <person name="Turgeon B."/>
            <person name="Goodwin S."/>
            <person name="Spatafora J."/>
            <person name="Crous P."/>
            <person name="Grigoriev I."/>
        </authorList>
    </citation>
    <scope>NUCLEOTIDE SEQUENCE</scope>
    <source>
        <strain evidence="7">ATCC 74209</strain>
    </source>
</reference>
<keyword evidence="1" id="KW-0479">Metal-binding</keyword>
<dbReference type="EMBL" id="ML993847">
    <property type="protein sequence ID" value="KAF2205967.1"/>
    <property type="molecule type" value="Genomic_DNA"/>
</dbReference>
<evidence type="ECO:0000259" key="6">
    <source>
        <dbReference type="PROSITE" id="PS50048"/>
    </source>
</evidence>
<dbReference type="Proteomes" id="UP000799536">
    <property type="component" value="Unassembled WGS sequence"/>
</dbReference>
<evidence type="ECO:0000256" key="2">
    <source>
        <dbReference type="ARBA" id="ARBA00023015"/>
    </source>
</evidence>
<dbReference type="GO" id="GO:0000435">
    <property type="term" value="P:positive regulation of transcription from RNA polymerase II promoter by galactose"/>
    <property type="evidence" value="ECO:0007669"/>
    <property type="project" value="TreeGrafter"/>
</dbReference>
<accession>A0A9P4JVB8</accession>
<evidence type="ECO:0000256" key="1">
    <source>
        <dbReference type="ARBA" id="ARBA00022723"/>
    </source>
</evidence>
<dbReference type="GO" id="GO:0008270">
    <property type="term" value="F:zinc ion binding"/>
    <property type="evidence" value="ECO:0007669"/>
    <property type="project" value="InterPro"/>
</dbReference>
<dbReference type="GO" id="GO:0006351">
    <property type="term" value="P:DNA-templated transcription"/>
    <property type="evidence" value="ECO:0007669"/>
    <property type="project" value="InterPro"/>
</dbReference>
<comment type="caution">
    <text evidence="7">The sequence shown here is derived from an EMBL/GenBank/DDBJ whole genome shotgun (WGS) entry which is preliminary data.</text>
</comment>
<dbReference type="OrthoDB" id="2283488at2759"/>
<keyword evidence="3" id="KW-0804">Transcription</keyword>
<evidence type="ECO:0000313" key="7">
    <source>
        <dbReference type="EMBL" id="KAF2205967.1"/>
    </source>
</evidence>
<dbReference type="SUPFAM" id="SSF57701">
    <property type="entry name" value="Zn2/Cys6 DNA-binding domain"/>
    <property type="match status" value="1"/>
</dbReference>
<evidence type="ECO:0000256" key="3">
    <source>
        <dbReference type="ARBA" id="ARBA00023163"/>
    </source>
</evidence>
<dbReference type="PROSITE" id="PS00463">
    <property type="entry name" value="ZN2_CY6_FUNGAL_1"/>
    <property type="match status" value="1"/>
</dbReference>
<dbReference type="InterPro" id="IPR051127">
    <property type="entry name" value="Fungal_SecMet_Regulators"/>
</dbReference>
<keyword evidence="8" id="KW-1185">Reference proteome</keyword>
<keyword evidence="2" id="KW-0805">Transcription regulation</keyword>
<protein>
    <recommendedName>
        <fullName evidence="6">Zn(2)-C6 fungal-type domain-containing protein</fullName>
    </recommendedName>
</protein>
<dbReference type="PROSITE" id="PS50048">
    <property type="entry name" value="ZN2_CY6_FUNGAL_2"/>
    <property type="match status" value="1"/>
</dbReference>
<dbReference type="GO" id="GO:0000978">
    <property type="term" value="F:RNA polymerase II cis-regulatory region sequence-specific DNA binding"/>
    <property type="evidence" value="ECO:0007669"/>
    <property type="project" value="TreeGrafter"/>
</dbReference>
<evidence type="ECO:0000313" key="8">
    <source>
        <dbReference type="Proteomes" id="UP000799536"/>
    </source>
</evidence>
<proteinExistence type="predicted"/>
<feature type="compositionally biased region" description="Polar residues" evidence="5">
    <location>
        <begin position="88"/>
        <end position="118"/>
    </location>
</feature>
<feature type="region of interest" description="Disordered" evidence="5">
    <location>
        <begin position="86"/>
        <end position="119"/>
    </location>
</feature>
<feature type="region of interest" description="Disordered" evidence="5">
    <location>
        <begin position="1"/>
        <end position="29"/>
    </location>
</feature>
<dbReference type="CDD" id="cd00067">
    <property type="entry name" value="GAL4"/>
    <property type="match status" value="1"/>
</dbReference>
<dbReference type="PANTHER" id="PTHR47424">
    <property type="entry name" value="REGULATORY PROTEIN GAL4"/>
    <property type="match status" value="1"/>
</dbReference>
<feature type="compositionally biased region" description="Low complexity" evidence="5">
    <location>
        <begin position="648"/>
        <end position="658"/>
    </location>
</feature>
<dbReference type="InterPro" id="IPR036864">
    <property type="entry name" value="Zn2-C6_fun-type_DNA-bd_sf"/>
</dbReference>
<dbReference type="Pfam" id="PF04082">
    <property type="entry name" value="Fungal_trans"/>
    <property type="match status" value="1"/>
</dbReference>
<dbReference type="Pfam" id="PF00172">
    <property type="entry name" value="Zn_clus"/>
    <property type="match status" value="1"/>
</dbReference>
<feature type="compositionally biased region" description="Low complexity" evidence="5">
    <location>
        <begin position="673"/>
        <end position="699"/>
    </location>
</feature>
<sequence length="761" mass="84202">MFATFSSSMDARGKSGANAASQVQRPKRNVAARACDRCRTNRIKCDDNQPCKNCRVKGVECCKGKPGGTDRDVETLRTRVNELEAQLQRRNSQETSTTTFMSSQPDSEGTTGNSQQKITPRRQVKQAWLGFWKANLDGTHSHYYGPTSLDFFVHRMSSYLESNRQQSRISEELQNAASVDQESSSSFQSHDFRQDVMTQRQEEFLLNLFWQSYHSVFPLLDEIEFRDHYNSLWTNSDSARKPSALVDIILALCTQYSTAAIASGALSVSGSTNACPEHRQLFERSQSILRSYPEGLSALQCHVYSVLYLINASSFTAAHALLARAVHISYALGLQNEAPDSVPDARRLLFRRLWRSLFHLDSLLGLSLGRPPLLALDDSSMDLHSSAEERPIYRDIGWDSYHTQSVKLLTQARIISALFAGKCDEMLAAQTQPSLYADPILLETCASFLNQNLAPLKAWAKDVPAEMKLLRKENVDPFSTARCHVDFDGFAPFWLQRQRVLLELLYHHVLHTMFRTFIRFPSQRTAAGCTGPSITAATDGNGLMALNHAMATINIIHQTLAETGLLNSWHRGFQYLWEATVTVIGFTLSRPLCPFTAAARKTITMAVQSFDDFASNGITAAANAARIVRDLNYVIGSPTSSGYASPAPSRNSTSQPTNSPSPPLAHRDPSRRASALATPQLQLQSPLSLPGSDGSLSQGTQAGFPELPASMSGFDPKFMGGEGLPMDISADMINTFDMQNMDGWDSDLVMWSGEMGIMGQN</sequence>
<organism evidence="7 8">
    <name type="scientific">Delitschia confertaspora ATCC 74209</name>
    <dbReference type="NCBI Taxonomy" id="1513339"/>
    <lineage>
        <taxon>Eukaryota</taxon>
        <taxon>Fungi</taxon>
        <taxon>Dikarya</taxon>
        <taxon>Ascomycota</taxon>
        <taxon>Pezizomycotina</taxon>
        <taxon>Dothideomycetes</taxon>
        <taxon>Pleosporomycetidae</taxon>
        <taxon>Pleosporales</taxon>
        <taxon>Delitschiaceae</taxon>
        <taxon>Delitschia</taxon>
    </lineage>
</organism>
<name>A0A9P4JVB8_9PLEO</name>
<dbReference type="GO" id="GO:0005634">
    <property type="term" value="C:nucleus"/>
    <property type="evidence" value="ECO:0007669"/>
    <property type="project" value="TreeGrafter"/>
</dbReference>
<dbReference type="PANTHER" id="PTHR47424:SF12">
    <property type="entry name" value="TRANSCRIPTION FACTOR ASQA"/>
    <property type="match status" value="1"/>
</dbReference>
<evidence type="ECO:0000256" key="4">
    <source>
        <dbReference type="ARBA" id="ARBA00023242"/>
    </source>
</evidence>
<dbReference type="AlphaFoldDB" id="A0A9P4JVB8"/>
<dbReference type="InterPro" id="IPR007219">
    <property type="entry name" value="XnlR_reg_dom"/>
</dbReference>
<dbReference type="Gene3D" id="4.10.240.10">
    <property type="entry name" value="Zn(2)-C6 fungal-type DNA-binding domain"/>
    <property type="match status" value="1"/>
</dbReference>
<evidence type="ECO:0000256" key="5">
    <source>
        <dbReference type="SAM" id="MobiDB-lite"/>
    </source>
</evidence>
<gene>
    <name evidence="7" type="ORF">GQ43DRAFT_459526</name>
</gene>
<dbReference type="GO" id="GO:0000981">
    <property type="term" value="F:DNA-binding transcription factor activity, RNA polymerase II-specific"/>
    <property type="evidence" value="ECO:0007669"/>
    <property type="project" value="InterPro"/>
</dbReference>
<feature type="region of interest" description="Disordered" evidence="5">
    <location>
        <begin position="640"/>
        <end position="714"/>
    </location>
</feature>
<keyword evidence="4" id="KW-0539">Nucleus</keyword>
<dbReference type="InterPro" id="IPR001138">
    <property type="entry name" value="Zn2Cys6_DnaBD"/>
</dbReference>
<dbReference type="SMART" id="SM00906">
    <property type="entry name" value="Fungal_trans"/>
    <property type="match status" value="1"/>
</dbReference>